<gene>
    <name evidence="1" type="ORF">AB4876_11635</name>
</gene>
<protein>
    <recommendedName>
        <fullName evidence="3">Endonuclease/exonuclease/phosphatase domain-containing protein</fullName>
    </recommendedName>
</protein>
<keyword evidence="2" id="KW-1185">Reference proteome</keyword>
<dbReference type="Proteomes" id="UP001557485">
    <property type="component" value="Unassembled WGS sequence"/>
</dbReference>
<comment type="caution">
    <text evidence="1">The sequence shown here is derived from an EMBL/GenBank/DDBJ whole genome shotgun (WGS) entry which is preliminary data.</text>
</comment>
<dbReference type="SUPFAM" id="SSF56219">
    <property type="entry name" value="DNase I-like"/>
    <property type="match status" value="1"/>
</dbReference>
<evidence type="ECO:0008006" key="3">
    <source>
        <dbReference type="Google" id="ProtNLM"/>
    </source>
</evidence>
<evidence type="ECO:0000313" key="2">
    <source>
        <dbReference type="Proteomes" id="UP001557485"/>
    </source>
</evidence>
<organism evidence="1 2">
    <name type="scientific">Zhongshania guokunii</name>
    <dbReference type="NCBI Taxonomy" id="641783"/>
    <lineage>
        <taxon>Bacteria</taxon>
        <taxon>Pseudomonadati</taxon>
        <taxon>Pseudomonadota</taxon>
        <taxon>Gammaproteobacteria</taxon>
        <taxon>Cellvibrionales</taxon>
        <taxon>Spongiibacteraceae</taxon>
        <taxon>Zhongshania</taxon>
    </lineage>
</organism>
<sequence length="135" mass="15528">MKILTWNCNGALRKKLFALEQFDADILIIQECEDPTQSTEAYRNWAGDYIWKGKNKNKGIGIFPKKQRRVKNLNWTGEFFLSGLHSTSPSLKWRSEDLQLFVPFSINGKITILAVWTKGREDQAFMSVTIKNGLS</sequence>
<dbReference type="InterPro" id="IPR036691">
    <property type="entry name" value="Endo/exonu/phosph_ase_sf"/>
</dbReference>
<dbReference type="Gene3D" id="3.60.10.10">
    <property type="entry name" value="Endonuclease/exonuclease/phosphatase"/>
    <property type="match status" value="1"/>
</dbReference>
<dbReference type="RefSeq" id="WP_368381827.1">
    <property type="nucleotide sequence ID" value="NZ_JBFRYA010000009.1"/>
</dbReference>
<name>A0ABV3U6K6_9GAMM</name>
<reference evidence="1 2" key="1">
    <citation type="journal article" date="2011" name="Int. J. Syst. Evol. Microbiol.">
        <title>Zhongshania antarctica gen. nov., sp. nov. and Zhongshania guokunii sp. nov., gammaproteobacteria respectively isolated from coastal attached (fast) ice and surface seawater of the Antarctic.</title>
        <authorList>
            <person name="Li H.J."/>
            <person name="Zhang X.Y."/>
            <person name="Chen C.X."/>
            <person name="Zhang Y.J."/>
            <person name="Gao Z.M."/>
            <person name="Yu Y."/>
            <person name="Chen X.L."/>
            <person name="Chen B."/>
            <person name="Zhang Y.Z."/>
        </authorList>
    </citation>
    <scope>NUCLEOTIDE SEQUENCE [LARGE SCALE GENOMIC DNA]</scope>
    <source>
        <strain evidence="1 2">ZS6-22T</strain>
    </source>
</reference>
<dbReference type="EMBL" id="JBFRYA010000009">
    <property type="protein sequence ID" value="MEX1669563.1"/>
    <property type="molecule type" value="Genomic_DNA"/>
</dbReference>
<evidence type="ECO:0000313" key="1">
    <source>
        <dbReference type="EMBL" id="MEX1669563.1"/>
    </source>
</evidence>
<accession>A0ABV3U6K6</accession>
<proteinExistence type="predicted"/>